<name>A0A5B7HKI1_PORTR</name>
<organism evidence="1 2">
    <name type="scientific">Portunus trituberculatus</name>
    <name type="common">Swimming crab</name>
    <name type="synonym">Neptunus trituberculatus</name>
    <dbReference type="NCBI Taxonomy" id="210409"/>
    <lineage>
        <taxon>Eukaryota</taxon>
        <taxon>Metazoa</taxon>
        <taxon>Ecdysozoa</taxon>
        <taxon>Arthropoda</taxon>
        <taxon>Crustacea</taxon>
        <taxon>Multicrustacea</taxon>
        <taxon>Malacostraca</taxon>
        <taxon>Eumalacostraca</taxon>
        <taxon>Eucarida</taxon>
        <taxon>Decapoda</taxon>
        <taxon>Pleocyemata</taxon>
        <taxon>Brachyura</taxon>
        <taxon>Eubrachyura</taxon>
        <taxon>Portunoidea</taxon>
        <taxon>Portunidae</taxon>
        <taxon>Portuninae</taxon>
        <taxon>Portunus</taxon>
    </lineage>
</organism>
<sequence length="124" mass="13905">MVQERLKVAVTKVTGDGAVLSWETTVGQQHALTCSLHYGPQTEAMLVKTEVRTSAKNIKLAHLSPHTTYHASLNCSQAAATYKSNTVHFTPRKYFVPRPYFSTFFFLSFSLSPLPPPHSLLRQR</sequence>
<evidence type="ECO:0000313" key="1">
    <source>
        <dbReference type="EMBL" id="MPC69104.1"/>
    </source>
</evidence>
<dbReference type="SUPFAM" id="SSF49265">
    <property type="entry name" value="Fibronectin type III"/>
    <property type="match status" value="1"/>
</dbReference>
<dbReference type="EMBL" id="VSRR010028885">
    <property type="protein sequence ID" value="MPC69104.1"/>
    <property type="molecule type" value="Genomic_DNA"/>
</dbReference>
<evidence type="ECO:0000313" key="2">
    <source>
        <dbReference type="Proteomes" id="UP000324222"/>
    </source>
</evidence>
<dbReference type="AlphaFoldDB" id="A0A5B7HKI1"/>
<evidence type="ECO:0008006" key="3">
    <source>
        <dbReference type="Google" id="ProtNLM"/>
    </source>
</evidence>
<protein>
    <recommendedName>
        <fullName evidence="3">Fibronectin type-III domain-containing protein</fullName>
    </recommendedName>
</protein>
<reference evidence="1 2" key="1">
    <citation type="submission" date="2019-05" db="EMBL/GenBank/DDBJ databases">
        <title>Another draft genome of Portunus trituberculatus and its Hox gene families provides insights of decapod evolution.</title>
        <authorList>
            <person name="Jeong J.-H."/>
            <person name="Song I."/>
            <person name="Kim S."/>
            <person name="Choi T."/>
            <person name="Kim D."/>
            <person name="Ryu S."/>
            <person name="Kim W."/>
        </authorList>
    </citation>
    <scope>NUCLEOTIDE SEQUENCE [LARGE SCALE GENOMIC DNA]</scope>
    <source>
        <tissue evidence="1">Muscle</tissue>
    </source>
</reference>
<comment type="caution">
    <text evidence="1">The sequence shown here is derived from an EMBL/GenBank/DDBJ whole genome shotgun (WGS) entry which is preliminary data.</text>
</comment>
<accession>A0A5B7HKI1</accession>
<proteinExistence type="predicted"/>
<dbReference type="InterPro" id="IPR036116">
    <property type="entry name" value="FN3_sf"/>
</dbReference>
<dbReference type="Proteomes" id="UP000324222">
    <property type="component" value="Unassembled WGS sequence"/>
</dbReference>
<dbReference type="OrthoDB" id="6413670at2759"/>
<dbReference type="InterPro" id="IPR013783">
    <property type="entry name" value="Ig-like_fold"/>
</dbReference>
<keyword evidence="2" id="KW-1185">Reference proteome</keyword>
<gene>
    <name evidence="1" type="ORF">E2C01_063319</name>
</gene>
<dbReference type="Gene3D" id="2.60.40.10">
    <property type="entry name" value="Immunoglobulins"/>
    <property type="match status" value="1"/>
</dbReference>